<dbReference type="EMBL" id="BNJF01000001">
    <property type="protein sequence ID" value="GHO42184.1"/>
    <property type="molecule type" value="Genomic_DNA"/>
</dbReference>
<accession>A0A8J3HYA4</accession>
<comment type="caution">
    <text evidence="1">The sequence shown here is derived from an EMBL/GenBank/DDBJ whole genome shotgun (WGS) entry which is preliminary data.</text>
</comment>
<protein>
    <submittedName>
        <fullName evidence="1">Uncharacterized protein</fullName>
    </submittedName>
</protein>
<dbReference type="Proteomes" id="UP000612362">
    <property type="component" value="Unassembled WGS sequence"/>
</dbReference>
<proteinExistence type="predicted"/>
<sequence>MSADLSALVYWGKRIVSRYDGPECAETYVKRLSLAEERVVWVTPTNILFR</sequence>
<dbReference type="AlphaFoldDB" id="A0A8J3HYA4"/>
<evidence type="ECO:0000313" key="1">
    <source>
        <dbReference type="EMBL" id="GHO42184.1"/>
    </source>
</evidence>
<reference evidence="1" key="1">
    <citation type="submission" date="2020-10" db="EMBL/GenBank/DDBJ databases">
        <title>Taxonomic study of unclassified bacteria belonging to the class Ktedonobacteria.</title>
        <authorList>
            <person name="Yabe S."/>
            <person name="Wang C.M."/>
            <person name="Zheng Y."/>
            <person name="Sakai Y."/>
            <person name="Cavaletti L."/>
            <person name="Monciardini P."/>
            <person name="Donadio S."/>
        </authorList>
    </citation>
    <scope>NUCLEOTIDE SEQUENCE</scope>
    <source>
        <strain evidence="1">SOSP1-1</strain>
    </source>
</reference>
<dbReference type="RefSeq" id="WP_220191761.1">
    <property type="nucleotide sequence ID" value="NZ_BNJF01000001.1"/>
</dbReference>
<organism evidence="1 2">
    <name type="scientific">Ktedonospora formicarum</name>
    <dbReference type="NCBI Taxonomy" id="2778364"/>
    <lineage>
        <taxon>Bacteria</taxon>
        <taxon>Bacillati</taxon>
        <taxon>Chloroflexota</taxon>
        <taxon>Ktedonobacteria</taxon>
        <taxon>Ktedonobacterales</taxon>
        <taxon>Ktedonobacteraceae</taxon>
        <taxon>Ktedonospora</taxon>
    </lineage>
</organism>
<keyword evidence="2" id="KW-1185">Reference proteome</keyword>
<gene>
    <name evidence="1" type="ORF">KSX_03470</name>
</gene>
<evidence type="ECO:0000313" key="2">
    <source>
        <dbReference type="Proteomes" id="UP000612362"/>
    </source>
</evidence>
<name>A0A8J3HYA4_9CHLR</name>